<proteinExistence type="predicted"/>
<organism evidence="2 3">
    <name type="scientific">Tessaracoccus antarcticus</name>
    <dbReference type="NCBI Taxonomy" id="2479848"/>
    <lineage>
        <taxon>Bacteria</taxon>
        <taxon>Bacillati</taxon>
        <taxon>Actinomycetota</taxon>
        <taxon>Actinomycetes</taxon>
        <taxon>Propionibacteriales</taxon>
        <taxon>Propionibacteriaceae</taxon>
        <taxon>Tessaracoccus</taxon>
    </lineage>
</organism>
<dbReference type="EMBL" id="REFW01000001">
    <property type="protein sequence ID" value="RMB61929.1"/>
    <property type="molecule type" value="Genomic_DNA"/>
</dbReference>
<evidence type="ECO:0000256" key="1">
    <source>
        <dbReference type="SAM" id="Phobius"/>
    </source>
</evidence>
<accession>A0A3M0GLA7</accession>
<feature type="transmembrane region" description="Helical" evidence="1">
    <location>
        <begin position="57"/>
        <end position="79"/>
    </location>
</feature>
<keyword evidence="3" id="KW-1185">Reference proteome</keyword>
<reference evidence="2 3" key="1">
    <citation type="submission" date="2018-10" db="EMBL/GenBank/DDBJ databases">
        <title>Tessaracoccus antarcticuss sp. nov., isolated from sediment.</title>
        <authorList>
            <person name="Zhou L.Y."/>
            <person name="Du Z.J."/>
        </authorList>
    </citation>
    <scope>NUCLEOTIDE SEQUENCE [LARGE SCALE GENOMIC DNA]</scope>
    <source>
        <strain evidence="2 3">JDX10</strain>
    </source>
</reference>
<dbReference type="AlphaFoldDB" id="A0A3M0GLA7"/>
<evidence type="ECO:0000313" key="2">
    <source>
        <dbReference type="EMBL" id="RMB61929.1"/>
    </source>
</evidence>
<name>A0A3M0GLA7_9ACTN</name>
<dbReference type="Proteomes" id="UP000275256">
    <property type="component" value="Unassembled WGS sequence"/>
</dbReference>
<feature type="transmembrane region" description="Helical" evidence="1">
    <location>
        <begin position="31"/>
        <end position="51"/>
    </location>
</feature>
<keyword evidence="1" id="KW-0812">Transmembrane</keyword>
<gene>
    <name evidence="2" type="ORF">EAX62_04875</name>
</gene>
<sequence length="167" mass="17630">MGSNPTLAASPYDAGMAASTYTIVPRTAFRAFLIAAIASILGAGLLVLSLSNSWHPAVAILATVILAAGLVLALAAYLAQRASIAELVLDEQGYTVVTRDGSQSGEWAAVTRITRAIDTAHVTIHEGEGKRIRLEFRSDDTAQIDEVLEEMGTRLDAAKGYTPWDGS</sequence>
<comment type="caution">
    <text evidence="2">The sequence shown here is derived from an EMBL/GenBank/DDBJ whole genome shotgun (WGS) entry which is preliminary data.</text>
</comment>
<evidence type="ECO:0000313" key="3">
    <source>
        <dbReference type="Proteomes" id="UP000275256"/>
    </source>
</evidence>
<keyword evidence="1" id="KW-0472">Membrane</keyword>
<keyword evidence="1" id="KW-1133">Transmembrane helix</keyword>
<protein>
    <submittedName>
        <fullName evidence="2">Uncharacterized protein</fullName>
    </submittedName>
</protein>